<reference evidence="1" key="2">
    <citation type="journal article" date="2021" name="Microbiome">
        <title>Successional dynamics and alternative stable states in a saline activated sludge microbial community over 9 years.</title>
        <authorList>
            <person name="Wang Y."/>
            <person name="Ye J."/>
            <person name="Ju F."/>
            <person name="Liu L."/>
            <person name="Boyd J.A."/>
            <person name="Deng Y."/>
            <person name="Parks D.H."/>
            <person name="Jiang X."/>
            <person name="Yin X."/>
            <person name="Woodcroft B.J."/>
            <person name="Tyson G.W."/>
            <person name="Hugenholtz P."/>
            <person name="Polz M.F."/>
            <person name="Zhang T."/>
        </authorList>
    </citation>
    <scope>NUCLEOTIDE SEQUENCE</scope>
    <source>
        <strain evidence="1">HKST-UBA03</strain>
    </source>
</reference>
<dbReference type="EMBL" id="JAGQKZ010000065">
    <property type="protein sequence ID" value="MCA9392504.1"/>
    <property type="molecule type" value="Genomic_DNA"/>
</dbReference>
<dbReference type="AlphaFoldDB" id="A0A955LLN0"/>
<protein>
    <submittedName>
        <fullName evidence="1">Uncharacterized protein</fullName>
    </submittedName>
</protein>
<evidence type="ECO:0000313" key="1">
    <source>
        <dbReference type="EMBL" id="MCA9392504.1"/>
    </source>
</evidence>
<dbReference type="Proteomes" id="UP000751518">
    <property type="component" value="Unassembled WGS sequence"/>
</dbReference>
<gene>
    <name evidence="1" type="ORF">KC614_04910</name>
</gene>
<evidence type="ECO:0000313" key="2">
    <source>
        <dbReference type="Proteomes" id="UP000751518"/>
    </source>
</evidence>
<reference evidence="1" key="1">
    <citation type="submission" date="2020-04" db="EMBL/GenBank/DDBJ databases">
        <authorList>
            <person name="Zhang T."/>
        </authorList>
    </citation>
    <scope>NUCLEOTIDE SEQUENCE</scope>
    <source>
        <strain evidence="1">HKST-UBA03</strain>
    </source>
</reference>
<organism evidence="1 2">
    <name type="scientific">candidate division WWE3 bacterium</name>
    <dbReference type="NCBI Taxonomy" id="2053526"/>
    <lineage>
        <taxon>Bacteria</taxon>
        <taxon>Katanobacteria</taxon>
    </lineage>
</organism>
<name>A0A955LLN0_UNCKA</name>
<comment type="caution">
    <text evidence="1">The sequence shown here is derived from an EMBL/GenBank/DDBJ whole genome shotgun (WGS) entry which is preliminary data.</text>
</comment>
<feature type="non-terminal residue" evidence="1">
    <location>
        <position position="1"/>
    </location>
</feature>
<accession>A0A955LLN0</accession>
<proteinExistence type="predicted"/>
<sequence>GQLLTSDSDFLSVIDTNLSGNKANYWVTRQTAHTIDVDRNGDLKATTTVTWRNDSPGDSWPGGEYINYVRVYVPKGSVVTDVTPQLDDYTVGEMFGYTEVAGVIKVSPQEDKTLTVTYVLPRDLNVSTSSTYELLWQPQPGILDEQVVFTFNVPGFLSTSDAASVTRRIQWPFRINLAFSAK</sequence>